<dbReference type="Proteomes" id="UP000813384">
    <property type="component" value="Unassembled WGS sequence"/>
</dbReference>
<reference evidence="1" key="2">
    <citation type="submission" date="2021-11" db="EMBL/GenBank/DDBJ databases">
        <authorList>
            <person name="Gilroy R."/>
        </authorList>
    </citation>
    <scope>NUCLEOTIDE SEQUENCE</scope>
    <source>
        <strain evidence="1">150</strain>
    </source>
</reference>
<dbReference type="AlphaFoldDB" id="A0A9E4DSQ5"/>
<proteinExistence type="predicted"/>
<sequence>MKAKHDQPSVNGFDVSPEKLAHDLTMLKLYKSEITMPESGEEYYDLYIKHLTPIRVEIDSRTRHDFH</sequence>
<organism evidence="1 2">
    <name type="scientific">Enterococcus aquimarinus</name>
    <dbReference type="NCBI Taxonomy" id="328396"/>
    <lineage>
        <taxon>Bacteria</taxon>
        <taxon>Bacillati</taxon>
        <taxon>Bacillota</taxon>
        <taxon>Bacilli</taxon>
        <taxon>Lactobacillales</taxon>
        <taxon>Enterococcaceae</taxon>
        <taxon>Enterococcus</taxon>
    </lineage>
</organism>
<evidence type="ECO:0000313" key="1">
    <source>
        <dbReference type="EMBL" id="MCC9273871.1"/>
    </source>
</evidence>
<reference evidence="1" key="1">
    <citation type="journal article" date="2021" name="PeerJ">
        <title>Extensive microbial diversity within the chicken gut microbiome revealed by metagenomics and culture.</title>
        <authorList>
            <person name="Gilroy R."/>
            <person name="Ravi A."/>
            <person name="Getino M."/>
            <person name="Pursley I."/>
            <person name="Horton D.L."/>
            <person name="Alikhan N.F."/>
            <person name="Baker D."/>
            <person name="Gharbi K."/>
            <person name="Hall N."/>
            <person name="Watson M."/>
            <person name="Adriaenssens E.M."/>
            <person name="Foster-Nyarko E."/>
            <person name="Jarju S."/>
            <person name="Secka A."/>
            <person name="Antonio M."/>
            <person name="Oren A."/>
            <person name="Chaudhuri R.R."/>
            <person name="La Ragione R."/>
            <person name="Hildebrand F."/>
            <person name="Pallen M.J."/>
        </authorList>
    </citation>
    <scope>NUCLEOTIDE SEQUENCE</scope>
    <source>
        <strain evidence="1">150</strain>
    </source>
</reference>
<protein>
    <submittedName>
        <fullName evidence="1">Uncharacterized protein</fullName>
    </submittedName>
</protein>
<accession>A0A9E4DSQ5</accession>
<gene>
    <name evidence="1" type="ORF">K8V42_06230</name>
</gene>
<name>A0A9E4DSQ5_9ENTE</name>
<dbReference type="EMBL" id="JAJJVO010000094">
    <property type="protein sequence ID" value="MCC9273871.1"/>
    <property type="molecule type" value="Genomic_DNA"/>
</dbReference>
<evidence type="ECO:0000313" key="2">
    <source>
        <dbReference type="Proteomes" id="UP000813384"/>
    </source>
</evidence>
<comment type="caution">
    <text evidence="1">The sequence shown here is derived from an EMBL/GenBank/DDBJ whole genome shotgun (WGS) entry which is preliminary data.</text>
</comment>